<dbReference type="Gene3D" id="3.20.20.80">
    <property type="entry name" value="Glycosidases"/>
    <property type="match status" value="1"/>
</dbReference>
<dbReference type="GO" id="GO:0004565">
    <property type="term" value="F:beta-galactosidase activity"/>
    <property type="evidence" value="ECO:0007669"/>
    <property type="project" value="UniProtKB-EC"/>
</dbReference>
<dbReference type="GO" id="GO:0009341">
    <property type="term" value="C:beta-galactosidase complex"/>
    <property type="evidence" value="ECO:0007669"/>
    <property type="project" value="InterPro"/>
</dbReference>
<dbReference type="SUPFAM" id="SSF74650">
    <property type="entry name" value="Galactose mutarotase-like"/>
    <property type="match status" value="1"/>
</dbReference>
<gene>
    <name evidence="10" type="ORF">D7Z26_21065</name>
</gene>
<dbReference type="EC" id="3.2.1.23" evidence="3 8"/>
<dbReference type="InterPro" id="IPR006102">
    <property type="entry name" value="Ig-like_GH2"/>
</dbReference>
<dbReference type="SUPFAM" id="SSF49785">
    <property type="entry name" value="Galactose-binding domain-like"/>
    <property type="match status" value="1"/>
</dbReference>
<evidence type="ECO:0000256" key="7">
    <source>
        <dbReference type="ARBA" id="ARBA00032230"/>
    </source>
</evidence>
<dbReference type="GO" id="GO:0030246">
    <property type="term" value="F:carbohydrate binding"/>
    <property type="evidence" value="ECO:0007669"/>
    <property type="project" value="InterPro"/>
</dbReference>
<dbReference type="RefSeq" id="WP_120979003.1">
    <property type="nucleotide sequence ID" value="NZ_RBZM01000009.1"/>
</dbReference>
<dbReference type="Proteomes" id="UP000282076">
    <property type="component" value="Unassembled WGS sequence"/>
</dbReference>
<comment type="similarity">
    <text evidence="2 8">Belongs to the glycosyl hydrolase 2 family.</text>
</comment>
<protein>
    <recommendedName>
        <fullName evidence="4 8">Beta-galactosidase</fullName>
        <ecNumber evidence="3 8">3.2.1.23</ecNumber>
    </recommendedName>
    <alternativeName>
        <fullName evidence="7 8">Lactase</fullName>
    </alternativeName>
</protein>
<dbReference type="InterPro" id="IPR006104">
    <property type="entry name" value="Glyco_hydro_2_N"/>
</dbReference>
<evidence type="ECO:0000256" key="6">
    <source>
        <dbReference type="ARBA" id="ARBA00023295"/>
    </source>
</evidence>
<accession>A0A494XDN4</accession>
<dbReference type="FunFam" id="3.20.20.80:FF:000018">
    <property type="entry name" value="Beta-galactosidase"/>
    <property type="match status" value="1"/>
</dbReference>
<dbReference type="Pfam" id="PF02837">
    <property type="entry name" value="Glyco_hydro_2_N"/>
    <property type="match status" value="1"/>
</dbReference>
<evidence type="ECO:0000259" key="9">
    <source>
        <dbReference type="SMART" id="SM01038"/>
    </source>
</evidence>
<dbReference type="OrthoDB" id="9762066at2"/>
<keyword evidence="11" id="KW-1185">Reference proteome</keyword>
<dbReference type="SUPFAM" id="SSF49303">
    <property type="entry name" value="beta-Galactosidase/glucuronidase domain"/>
    <property type="match status" value="2"/>
</dbReference>
<dbReference type="Gene3D" id="2.70.98.10">
    <property type="match status" value="1"/>
</dbReference>
<name>A0A494XDN4_9BACL</name>
<evidence type="ECO:0000256" key="5">
    <source>
        <dbReference type="ARBA" id="ARBA00022801"/>
    </source>
</evidence>
<evidence type="ECO:0000256" key="1">
    <source>
        <dbReference type="ARBA" id="ARBA00001412"/>
    </source>
</evidence>
<evidence type="ECO:0000313" key="10">
    <source>
        <dbReference type="EMBL" id="RKP48865.1"/>
    </source>
</evidence>
<dbReference type="InterPro" id="IPR050347">
    <property type="entry name" value="Bact_Beta-galactosidase"/>
</dbReference>
<proteinExistence type="inferred from homology"/>
<reference evidence="10 11" key="1">
    <citation type="submission" date="2018-10" db="EMBL/GenBank/DDBJ databases">
        <title>Cohnella sp. M2MS4P-1, whole genome shotgun sequence.</title>
        <authorList>
            <person name="Tuo L."/>
        </authorList>
    </citation>
    <scope>NUCLEOTIDE SEQUENCE [LARGE SCALE GENOMIC DNA]</scope>
    <source>
        <strain evidence="10 11">M2MS4P-1</strain>
    </source>
</reference>
<dbReference type="Pfam" id="PF02929">
    <property type="entry name" value="Bgal_small_N"/>
    <property type="match status" value="1"/>
</dbReference>
<dbReference type="InterPro" id="IPR008979">
    <property type="entry name" value="Galactose-bd-like_sf"/>
</dbReference>
<dbReference type="InterPro" id="IPR004199">
    <property type="entry name" value="B-gal_small/dom_5"/>
</dbReference>
<dbReference type="InterPro" id="IPR006103">
    <property type="entry name" value="Glyco_hydro_2_cat"/>
</dbReference>
<keyword evidence="6 8" id="KW-0326">Glycosidase</keyword>
<dbReference type="PANTHER" id="PTHR46323:SF2">
    <property type="entry name" value="BETA-GALACTOSIDASE"/>
    <property type="match status" value="1"/>
</dbReference>
<dbReference type="EMBL" id="RBZM01000009">
    <property type="protein sequence ID" value="RKP48865.1"/>
    <property type="molecule type" value="Genomic_DNA"/>
</dbReference>
<dbReference type="SUPFAM" id="SSF51445">
    <property type="entry name" value="(Trans)glycosidases"/>
    <property type="match status" value="1"/>
</dbReference>
<comment type="caution">
    <text evidence="10">The sequence shown here is derived from an EMBL/GenBank/DDBJ whole genome shotgun (WGS) entry which is preliminary data.</text>
</comment>
<dbReference type="InterPro" id="IPR036156">
    <property type="entry name" value="Beta-gal/glucu_dom_sf"/>
</dbReference>
<keyword evidence="5 8" id="KW-0378">Hydrolase</keyword>
<dbReference type="SMART" id="SM01038">
    <property type="entry name" value="Bgal_small_N"/>
    <property type="match status" value="1"/>
</dbReference>
<evidence type="ECO:0000256" key="2">
    <source>
        <dbReference type="ARBA" id="ARBA00007401"/>
    </source>
</evidence>
<comment type="catalytic activity">
    <reaction evidence="1 8">
        <text>Hydrolysis of terminal non-reducing beta-D-galactose residues in beta-D-galactosides.</text>
        <dbReference type="EC" id="3.2.1.23"/>
    </reaction>
</comment>
<dbReference type="PRINTS" id="PR00132">
    <property type="entry name" value="GLHYDRLASE2"/>
</dbReference>
<dbReference type="GO" id="GO:0005990">
    <property type="term" value="P:lactose catabolic process"/>
    <property type="evidence" value="ECO:0007669"/>
    <property type="project" value="TreeGrafter"/>
</dbReference>
<organism evidence="10 11">
    <name type="scientific">Cohnella endophytica</name>
    <dbReference type="NCBI Taxonomy" id="2419778"/>
    <lineage>
        <taxon>Bacteria</taxon>
        <taxon>Bacillati</taxon>
        <taxon>Bacillota</taxon>
        <taxon>Bacilli</taxon>
        <taxon>Bacillales</taxon>
        <taxon>Paenibacillaceae</taxon>
        <taxon>Cohnella</taxon>
    </lineage>
</organism>
<dbReference type="InterPro" id="IPR032312">
    <property type="entry name" value="LacZ_4"/>
</dbReference>
<dbReference type="InterPro" id="IPR017853">
    <property type="entry name" value="GH"/>
</dbReference>
<dbReference type="Pfam" id="PF02836">
    <property type="entry name" value="Glyco_hydro_2_C"/>
    <property type="match status" value="1"/>
</dbReference>
<dbReference type="Gene3D" id="2.60.40.10">
    <property type="entry name" value="Immunoglobulins"/>
    <property type="match status" value="2"/>
</dbReference>
<dbReference type="InterPro" id="IPR006101">
    <property type="entry name" value="Glyco_hydro_2"/>
</dbReference>
<evidence type="ECO:0000256" key="4">
    <source>
        <dbReference type="ARBA" id="ARBA00013303"/>
    </source>
</evidence>
<dbReference type="PANTHER" id="PTHR46323">
    <property type="entry name" value="BETA-GALACTOSIDASE"/>
    <property type="match status" value="1"/>
</dbReference>
<evidence type="ECO:0000313" key="11">
    <source>
        <dbReference type="Proteomes" id="UP000282076"/>
    </source>
</evidence>
<evidence type="ECO:0000256" key="8">
    <source>
        <dbReference type="RuleBase" id="RU361154"/>
    </source>
</evidence>
<evidence type="ECO:0000256" key="3">
    <source>
        <dbReference type="ARBA" id="ARBA00012756"/>
    </source>
</evidence>
<dbReference type="Pfam" id="PF16353">
    <property type="entry name" value="LacZ_4"/>
    <property type="match status" value="1"/>
</dbReference>
<dbReference type="InterPro" id="IPR013783">
    <property type="entry name" value="Ig-like_fold"/>
</dbReference>
<feature type="domain" description="Beta galactosidase small chain/" evidence="9">
    <location>
        <begin position="742"/>
        <end position="1013"/>
    </location>
</feature>
<dbReference type="Gene3D" id="2.60.120.260">
    <property type="entry name" value="Galactose-binding domain-like"/>
    <property type="match status" value="1"/>
</dbReference>
<dbReference type="InterPro" id="IPR011013">
    <property type="entry name" value="Gal_mutarotase_sf_dom"/>
</dbReference>
<dbReference type="InterPro" id="IPR014718">
    <property type="entry name" value="GH-type_carb-bd"/>
</dbReference>
<dbReference type="Pfam" id="PF00703">
    <property type="entry name" value="Glyco_hydro_2"/>
    <property type="match status" value="1"/>
</dbReference>
<dbReference type="PROSITE" id="PS00719">
    <property type="entry name" value="GLYCOSYL_HYDROL_F2_1"/>
    <property type="match status" value="1"/>
</dbReference>
<sequence length="1045" mass="117734">MRSGKIERDWDNLEVLERNRARSRAYFVPFSDRSEALSYDRGSSPWFKSLNGIWKFHYSEGPDRAPERFYENDYATSGWDDVKVPGHWQLQGYGNPHYTDLYYPFPVDPPRVPNDNPTGSYVREFELPDTWDERVVSVKFDGVDSAFHLWVNGSFVGYSQGSRLTSEFDLTPFIVKGINRMAVRVYQWSDGSYLEDQDMWWMSGIFRDVYLIAEPSAVRIADYRVVTELDESYRNAVLSVRVELEGEAAQVGARVRLRLLDAEGVCIAETTERANEGSLAEFAVSVDAPALWSAESPRLYHLTLCLLDQDGLTIESVAQRVGFRSVEVKDGQFLVNGKAILLKGVNRHDHHPDTGRTVSLAAMTEDILMMKRHNINAVRTAHYPNDPRFYELCDEYGLYVMEETDLETHGFELLGNISRLSDDPAWKEAYVDRMRRMVERDKNHPSVIFWSLGNESGFGCNFRAMAEWCRQADPTRLIHYEEDREAEVCDVVSTMYSSVEKMEGFGRMEDHPKPHILCEFAHAMGNGPGGLKEYFDTFDAYRRLQGGFVWEWIDHGLRTKGADGRSDYAYGGDYGDEPNNGNFVIDGLVRPDRTPSPGLIEYKKIIEPVRVEHLGGGRVKVVNRYDFATLDHLRATWSVTEDGRPVRSGVLALPTIAAGEYAELEVSFDAAGDVKSSDSPERWLNLSFSLAADHAWAEQGHEVAWAQFALPVVTERLGLASKERARVSGKRLNSAEVDGQLLVSNDEFQATFNRSRAGIASLRMNGKSLLSAGPKLNFWRAPIDNDMYVVADWRKAHLDKLAERIDDFRWSRLDEGTVRASWTSRVAPPVYDWGFRCETSYTVTGSGLIVIDVHGVPEGKPPAMLPKIGLQMELPGDMDRVVWYGRGPGENYSDSKQASRFGVYVNSVDGLFTPYVYPQENGNRTDVRWVSMTDESGLGLLAAGSPTLEFSAGRHTDRDLETAKHMSDLVPREFVTLNLDYRQNGLGSNSCGPAQLPAYAVASEEFRFRILMTPFMAGDSAPEKLSRRLAVEAEQISTRGGTSDA</sequence>
<dbReference type="AlphaFoldDB" id="A0A494XDN4"/>
<dbReference type="NCBIfam" id="NF007666">
    <property type="entry name" value="PRK10340.1"/>
    <property type="match status" value="1"/>
</dbReference>
<dbReference type="InterPro" id="IPR023230">
    <property type="entry name" value="Glyco_hydro_2_CS"/>
</dbReference>
<dbReference type="PROSITE" id="PS00608">
    <property type="entry name" value="GLYCOSYL_HYDROL_F2_2"/>
    <property type="match status" value="1"/>
</dbReference>
<dbReference type="InterPro" id="IPR023232">
    <property type="entry name" value="Glyco_hydro_2_AS"/>
</dbReference>